<evidence type="ECO:0000313" key="2">
    <source>
        <dbReference type="EMBL" id="KAK2090070.1"/>
    </source>
</evidence>
<organism evidence="2 3">
    <name type="scientific">Saguinus oedipus</name>
    <name type="common">Cotton-top tamarin</name>
    <name type="synonym">Oedipomidas oedipus</name>
    <dbReference type="NCBI Taxonomy" id="9490"/>
    <lineage>
        <taxon>Eukaryota</taxon>
        <taxon>Metazoa</taxon>
        <taxon>Chordata</taxon>
        <taxon>Craniata</taxon>
        <taxon>Vertebrata</taxon>
        <taxon>Euteleostomi</taxon>
        <taxon>Mammalia</taxon>
        <taxon>Eutheria</taxon>
        <taxon>Euarchontoglires</taxon>
        <taxon>Primates</taxon>
        <taxon>Haplorrhini</taxon>
        <taxon>Platyrrhini</taxon>
        <taxon>Cebidae</taxon>
        <taxon>Callitrichinae</taxon>
        <taxon>Saguinus</taxon>
    </lineage>
</organism>
<feature type="compositionally biased region" description="Polar residues" evidence="1">
    <location>
        <begin position="179"/>
        <end position="190"/>
    </location>
</feature>
<feature type="region of interest" description="Disordered" evidence="1">
    <location>
        <begin position="1"/>
        <end position="76"/>
    </location>
</feature>
<feature type="region of interest" description="Disordered" evidence="1">
    <location>
        <begin position="113"/>
        <end position="190"/>
    </location>
</feature>
<evidence type="ECO:0000256" key="1">
    <source>
        <dbReference type="SAM" id="MobiDB-lite"/>
    </source>
</evidence>
<feature type="non-terminal residue" evidence="2">
    <location>
        <position position="190"/>
    </location>
</feature>
<protein>
    <submittedName>
        <fullName evidence="2">Uncharacterized protein</fullName>
    </submittedName>
</protein>
<gene>
    <name evidence="2" type="ORF">P7K49_031326</name>
</gene>
<dbReference type="Proteomes" id="UP001266305">
    <property type="component" value="Unassembled WGS sequence"/>
</dbReference>
<reference evidence="2 3" key="1">
    <citation type="submission" date="2023-05" db="EMBL/GenBank/DDBJ databases">
        <title>B98-5 Cell Line De Novo Hybrid Assembly: An Optical Mapping Approach.</title>
        <authorList>
            <person name="Kananen K."/>
            <person name="Auerbach J.A."/>
            <person name="Kautto E."/>
            <person name="Blachly J.S."/>
        </authorList>
    </citation>
    <scope>NUCLEOTIDE SEQUENCE [LARGE SCALE GENOMIC DNA]</scope>
    <source>
        <strain evidence="2">B95-8</strain>
        <tissue evidence="2">Cell line</tissue>
    </source>
</reference>
<name>A0ABQ9U006_SAGOE</name>
<keyword evidence="3" id="KW-1185">Reference proteome</keyword>
<comment type="caution">
    <text evidence="2">The sequence shown here is derived from an EMBL/GenBank/DDBJ whole genome shotgun (WGS) entry which is preliminary data.</text>
</comment>
<feature type="compositionally biased region" description="Basic and acidic residues" evidence="1">
    <location>
        <begin position="1"/>
        <end position="20"/>
    </location>
</feature>
<sequence>MGFDLHFGKVTEHQSRDNIRTAKPNRTIREVSEVTGQKGLERKEAGSQKAGAESHQVHKGQQVLRDGRTGCGEEPGTEMWQGMCAEGQEDWHSENKGICSGLQVNRAVVKPAEDATLDRRRNKTLVESSEPRMTPACQGKTTLSHMPQSSKNEAQRLQVEGGKRENINTPPVPKERSSEIPSPNVLQAEL</sequence>
<dbReference type="EMBL" id="JASSZA010000017">
    <property type="protein sequence ID" value="KAK2090070.1"/>
    <property type="molecule type" value="Genomic_DNA"/>
</dbReference>
<accession>A0ABQ9U006</accession>
<proteinExistence type="predicted"/>
<feature type="compositionally biased region" description="Polar residues" evidence="1">
    <location>
        <begin position="139"/>
        <end position="152"/>
    </location>
</feature>
<evidence type="ECO:0000313" key="3">
    <source>
        <dbReference type="Proteomes" id="UP001266305"/>
    </source>
</evidence>